<evidence type="ECO:0000313" key="5">
    <source>
        <dbReference type="Proteomes" id="UP000188729"/>
    </source>
</evidence>
<name>A0A1V2EV99_9SPHN</name>
<proteinExistence type="predicted"/>
<feature type="chain" id="PRO_5012685674" description="Methyltransferase type 11 domain-containing protein" evidence="2">
    <location>
        <begin position="21"/>
        <end position="270"/>
    </location>
</feature>
<accession>A0A1V2EV99</accession>
<dbReference type="STRING" id="1915074.SPHI_16270"/>
<dbReference type="InterPro" id="IPR013216">
    <property type="entry name" value="Methyltransf_11"/>
</dbReference>
<feature type="signal peptide" evidence="2">
    <location>
        <begin position="1"/>
        <end position="20"/>
    </location>
</feature>
<dbReference type="Pfam" id="PF08241">
    <property type="entry name" value="Methyltransf_11"/>
    <property type="match status" value="1"/>
</dbReference>
<keyword evidence="5" id="KW-1185">Reference proteome</keyword>
<evidence type="ECO:0000313" key="4">
    <source>
        <dbReference type="EMBL" id="ONF96395.1"/>
    </source>
</evidence>
<feature type="compositionally biased region" description="Basic and acidic residues" evidence="1">
    <location>
        <begin position="37"/>
        <end position="52"/>
    </location>
</feature>
<gene>
    <name evidence="4" type="ORF">SPHI_16270</name>
</gene>
<dbReference type="Gene3D" id="3.40.50.150">
    <property type="entry name" value="Vaccinia Virus protein VP39"/>
    <property type="match status" value="1"/>
</dbReference>
<dbReference type="PIRSF" id="PIRSF031679">
    <property type="entry name" value="Mtase_Alr7345_prd"/>
    <property type="match status" value="1"/>
</dbReference>
<sequence length="270" mass="28906">MRAFAIATALLTSAATPVFAQGAPQPAGKTSAAIESAVRDPQRSEANRQRDQYRHPAETLAFFGVKPTDTLVEFSPGGGWYTEILAPLVKSKGRYVALVNARGVEGTQKMLASKQAWFGPATVATIDGATGTSTVPAGSADVVLTFRNVHNLLMNDDPEVAARAFKAFHTMLKPGGTLGVVDHRLPETMDTALEKKSGYIKRSTVVRLAQAAGFRLAGESPVNANAKDTHDHPDGVWTLPPTFALKDVDRAKYAAIGESDRFTLKFVKAR</sequence>
<reference evidence="4 5" key="1">
    <citation type="submission" date="2016-11" db="EMBL/GenBank/DDBJ databases">
        <title>Genome sequence of Sphingomonas jeddahensis G39.</title>
        <authorList>
            <person name="Poehlein A."/>
            <person name="Wuebbeler J.H."/>
            <person name="Steinbuechel A."/>
            <person name="Daniel R."/>
        </authorList>
    </citation>
    <scope>NUCLEOTIDE SEQUENCE [LARGE SCALE GENOMIC DNA]</scope>
    <source>
        <strain evidence="4 5">G39</strain>
    </source>
</reference>
<dbReference type="SUPFAM" id="SSF53335">
    <property type="entry name" value="S-adenosyl-L-methionine-dependent methyltransferases"/>
    <property type="match status" value="1"/>
</dbReference>
<evidence type="ECO:0000259" key="3">
    <source>
        <dbReference type="Pfam" id="PF08241"/>
    </source>
</evidence>
<comment type="caution">
    <text evidence="4">The sequence shown here is derived from an EMBL/GenBank/DDBJ whole genome shotgun (WGS) entry which is preliminary data.</text>
</comment>
<evidence type="ECO:0000256" key="1">
    <source>
        <dbReference type="SAM" id="MobiDB-lite"/>
    </source>
</evidence>
<keyword evidence="2" id="KW-0732">Signal</keyword>
<dbReference type="Proteomes" id="UP000188729">
    <property type="component" value="Unassembled WGS sequence"/>
</dbReference>
<dbReference type="RefSeq" id="WP_076744369.1">
    <property type="nucleotide sequence ID" value="NZ_MPSB01000005.1"/>
</dbReference>
<dbReference type="AlphaFoldDB" id="A0A1V2EV99"/>
<dbReference type="OrthoDB" id="9801692at2"/>
<feature type="region of interest" description="Disordered" evidence="1">
    <location>
        <begin position="22"/>
        <end position="52"/>
    </location>
</feature>
<dbReference type="InterPro" id="IPR029063">
    <property type="entry name" value="SAM-dependent_MTases_sf"/>
</dbReference>
<feature type="domain" description="Methyltransferase type 11" evidence="3">
    <location>
        <begin position="73"/>
        <end position="178"/>
    </location>
</feature>
<protein>
    <recommendedName>
        <fullName evidence="3">Methyltransferase type 11 domain-containing protein</fullName>
    </recommendedName>
</protein>
<dbReference type="EMBL" id="MPSB01000005">
    <property type="protein sequence ID" value="ONF96395.1"/>
    <property type="molecule type" value="Genomic_DNA"/>
</dbReference>
<dbReference type="GO" id="GO:0008757">
    <property type="term" value="F:S-adenosylmethionine-dependent methyltransferase activity"/>
    <property type="evidence" value="ECO:0007669"/>
    <property type="project" value="InterPro"/>
</dbReference>
<organism evidence="4 5">
    <name type="scientific">Sphingomonas jeddahensis</name>
    <dbReference type="NCBI Taxonomy" id="1915074"/>
    <lineage>
        <taxon>Bacteria</taxon>
        <taxon>Pseudomonadati</taxon>
        <taxon>Pseudomonadota</taxon>
        <taxon>Alphaproteobacteria</taxon>
        <taxon>Sphingomonadales</taxon>
        <taxon>Sphingomonadaceae</taxon>
        <taxon>Sphingomonas</taxon>
    </lineage>
</organism>
<dbReference type="InterPro" id="IPR016980">
    <property type="entry name" value="S-AdoMet-dep_MeTrfase_Alr7345"/>
</dbReference>
<evidence type="ECO:0000256" key="2">
    <source>
        <dbReference type="SAM" id="SignalP"/>
    </source>
</evidence>